<protein>
    <submittedName>
        <fullName evidence="1">Uncharacterized protein</fullName>
    </submittedName>
</protein>
<evidence type="ECO:0000313" key="2">
    <source>
        <dbReference type="Proteomes" id="UP001244341"/>
    </source>
</evidence>
<reference evidence="1 2" key="1">
    <citation type="submission" date="2023-05" db="EMBL/GenBank/DDBJ databases">
        <title>A 100% complete, gapless, phased diploid assembly of the Scenedesmus obliquus UTEX 3031 genome.</title>
        <authorList>
            <person name="Biondi T.C."/>
            <person name="Hanschen E.R."/>
            <person name="Kwon T."/>
            <person name="Eng W."/>
            <person name="Kruse C.P.S."/>
            <person name="Koehler S.I."/>
            <person name="Kunde Y."/>
            <person name="Gleasner C.D."/>
            <person name="You Mak K.T."/>
            <person name="Polle J."/>
            <person name="Hovde B.T."/>
            <person name="Starkenburg S.R."/>
        </authorList>
    </citation>
    <scope>NUCLEOTIDE SEQUENCE [LARGE SCALE GENOMIC DNA]</scope>
    <source>
        <strain evidence="1 2">DOE0152z</strain>
    </source>
</reference>
<gene>
    <name evidence="1" type="ORF">OEZ85_000319</name>
</gene>
<name>A0ABY8UQU1_TETOB</name>
<keyword evidence="2" id="KW-1185">Reference proteome</keyword>
<evidence type="ECO:0000313" key="1">
    <source>
        <dbReference type="EMBL" id="WIA23610.1"/>
    </source>
</evidence>
<proteinExistence type="predicted"/>
<sequence>MRLLTTRHEALRTDSCTPLSKPAQPISTQDGDYIIHLTYYVNESLLHHTDRLAEPGQSCAESIYSKGFEFDLVYTSKTPGGCC</sequence>
<accession>A0ABY8UQU1</accession>
<dbReference type="Proteomes" id="UP001244341">
    <property type="component" value="Chromosome 16b"/>
</dbReference>
<organism evidence="1 2">
    <name type="scientific">Tetradesmus obliquus</name>
    <name type="common">Green alga</name>
    <name type="synonym">Acutodesmus obliquus</name>
    <dbReference type="NCBI Taxonomy" id="3088"/>
    <lineage>
        <taxon>Eukaryota</taxon>
        <taxon>Viridiplantae</taxon>
        <taxon>Chlorophyta</taxon>
        <taxon>core chlorophytes</taxon>
        <taxon>Chlorophyceae</taxon>
        <taxon>CS clade</taxon>
        <taxon>Sphaeropleales</taxon>
        <taxon>Scenedesmaceae</taxon>
        <taxon>Tetradesmus</taxon>
    </lineage>
</organism>
<dbReference type="EMBL" id="CP126223">
    <property type="protein sequence ID" value="WIA23610.1"/>
    <property type="molecule type" value="Genomic_DNA"/>
</dbReference>